<gene>
    <name evidence="1" type="ORF">SNOG_06580</name>
</gene>
<evidence type="ECO:0000313" key="1">
    <source>
        <dbReference type="EMBL" id="EAT86411.1"/>
    </source>
</evidence>
<evidence type="ECO:0000313" key="2">
    <source>
        <dbReference type="Proteomes" id="UP000001055"/>
    </source>
</evidence>
<dbReference type="KEGG" id="pno:SNOG_06580"/>
<dbReference type="InParanoid" id="Q0UNT4"/>
<dbReference type="Proteomes" id="UP000001055">
    <property type="component" value="Unassembled WGS sequence"/>
</dbReference>
<dbReference type="GeneID" id="5973826"/>
<sequence>MTFRSVFKKFANASQNALYIGKETLCNGEFPTVQ</sequence>
<organism evidence="1 2">
    <name type="scientific">Phaeosphaeria nodorum (strain SN15 / ATCC MYA-4574 / FGSC 10173)</name>
    <name type="common">Glume blotch fungus</name>
    <name type="synonym">Parastagonospora nodorum</name>
    <dbReference type="NCBI Taxonomy" id="321614"/>
    <lineage>
        <taxon>Eukaryota</taxon>
        <taxon>Fungi</taxon>
        <taxon>Dikarya</taxon>
        <taxon>Ascomycota</taxon>
        <taxon>Pezizomycotina</taxon>
        <taxon>Dothideomycetes</taxon>
        <taxon>Pleosporomycetidae</taxon>
        <taxon>Pleosporales</taxon>
        <taxon>Pleosporineae</taxon>
        <taxon>Phaeosphaeriaceae</taxon>
        <taxon>Parastagonospora</taxon>
    </lineage>
</organism>
<name>Q0UNT4_PHANO</name>
<dbReference type="AlphaFoldDB" id="Q0UNT4"/>
<reference evidence="2" key="1">
    <citation type="journal article" date="2007" name="Plant Cell">
        <title>Dothideomycete-plant interactions illuminated by genome sequencing and EST analysis of the wheat pathogen Stagonospora nodorum.</title>
        <authorList>
            <person name="Hane J.K."/>
            <person name="Lowe R.G."/>
            <person name="Solomon P.S."/>
            <person name="Tan K.C."/>
            <person name="Schoch C.L."/>
            <person name="Spatafora J.W."/>
            <person name="Crous P.W."/>
            <person name="Kodira C."/>
            <person name="Birren B.W."/>
            <person name="Galagan J.E."/>
            <person name="Torriani S.F."/>
            <person name="McDonald B.A."/>
            <person name="Oliver R.P."/>
        </authorList>
    </citation>
    <scope>NUCLEOTIDE SEQUENCE [LARGE SCALE GENOMIC DNA]</scope>
    <source>
        <strain evidence="2">SN15 / ATCC MYA-4574 / FGSC 10173</strain>
    </source>
</reference>
<accession>Q0UNT4</accession>
<proteinExistence type="predicted"/>
<dbReference type="RefSeq" id="XP_001796947.1">
    <property type="nucleotide sequence ID" value="XM_001796895.1"/>
</dbReference>
<dbReference type="EMBL" id="CH445333">
    <property type="protein sequence ID" value="EAT86411.1"/>
    <property type="molecule type" value="Genomic_DNA"/>
</dbReference>
<protein>
    <submittedName>
        <fullName evidence="1">Uncharacterized protein</fullName>
    </submittedName>
</protein>